<proteinExistence type="predicted"/>
<evidence type="ECO:0000256" key="1">
    <source>
        <dbReference type="SAM" id="MobiDB-lite"/>
    </source>
</evidence>
<evidence type="ECO:0000313" key="2">
    <source>
        <dbReference type="EMBL" id="MFD1367027.1"/>
    </source>
</evidence>
<keyword evidence="3" id="KW-1185">Reference proteome</keyword>
<reference evidence="3" key="1">
    <citation type="journal article" date="2019" name="Int. J. Syst. Evol. Microbiol.">
        <title>The Global Catalogue of Microorganisms (GCM) 10K type strain sequencing project: providing services to taxonomists for standard genome sequencing and annotation.</title>
        <authorList>
            <consortium name="The Broad Institute Genomics Platform"/>
            <consortium name="The Broad Institute Genome Sequencing Center for Infectious Disease"/>
            <person name="Wu L."/>
            <person name="Ma J."/>
        </authorList>
    </citation>
    <scope>NUCLEOTIDE SEQUENCE [LARGE SCALE GENOMIC DNA]</scope>
    <source>
        <strain evidence="3">CCM 7526</strain>
    </source>
</reference>
<evidence type="ECO:0000313" key="3">
    <source>
        <dbReference type="Proteomes" id="UP001597183"/>
    </source>
</evidence>
<dbReference type="Proteomes" id="UP001597183">
    <property type="component" value="Unassembled WGS sequence"/>
</dbReference>
<feature type="region of interest" description="Disordered" evidence="1">
    <location>
        <begin position="1"/>
        <end position="28"/>
    </location>
</feature>
<dbReference type="EMBL" id="JBHTMK010000020">
    <property type="protein sequence ID" value="MFD1367027.1"/>
    <property type="molecule type" value="Genomic_DNA"/>
</dbReference>
<organism evidence="2 3">
    <name type="scientific">Actinoplanes sichuanensis</name>
    <dbReference type="NCBI Taxonomy" id="512349"/>
    <lineage>
        <taxon>Bacteria</taxon>
        <taxon>Bacillati</taxon>
        <taxon>Actinomycetota</taxon>
        <taxon>Actinomycetes</taxon>
        <taxon>Micromonosporales</taxon>
        <taxon>Micromonosporaceae</taxon>
        <taxon>Actinoplanes</taxon>
    </lineage>
</organism>
<dbReference type="RefSeq" id="WP_317796070.1">
    <property type="nucleotide sequence ID" value="NZ_AP028461.1"/>
</dbReference>
<protein>
    <submittedName>
        <fullName evidence="2">Uncharacterized protein</fullName>
    </submittedName>
</protein>
<comment type="caution">
    <text evidence="2">The sequence shown here is derived from an EMBL/GenBank/DDBJ whole genome shotgun (WGS) entry which is preliminary data.</text>
</comment>
<accession>A0ABW4A8P8</accession>
<gene>
    <name evidence="2" type="ORF">ACFQ5G_16875</name>
</gene>
<sequence>MVRRSRTPDGCSAGIGLRADPGRRRTTSCTAGQTATVPYKATYVFWDALAT</sequence>
<name>A0ABW4A8P8_9ACTN</name>